<dbReference type="InterPro" id="IPR007516">
    <property type="entry name" value="Co_F420_Hydgase/DH_bsu_N"/>
</dbReference>
<dbReference type="EMBL" id="CP001810">
    <property type="protein sequence ID" value="ADL35148.1"/>
    <property type="molecule type" value="Genomic_DNA"/>
</dbReference>
<feature type="domain" description="Coenzyme F420 hydrogenase/dehydrogenase beta subunit N-terminal" evidence="1">
    <location>
        <begin position="66"/>
        <end position="142"/>
    </location>
</feature>
<organism evidence="3 4">
    <name type="scientific">Butyrivibrio proteoclasticus (strain ATCC 51982 / DSM 14932 / B316)</name>
    <name type="common">Clostridium proteoclasticum</name>
    <dbReference type="NCBI Taxonomy" id="515622"/>
    <lineage>
        <taxon>Bacteria</taxon>
        <taxon>Bacillati</taxon>
        <taxon>Bacillota</taxon>
        <taxon>Clostridia</taxon>
        <taxon>Lachnospirales</taxon>
        <taxon>Lachnospiraceae</taxon>
        <taxon>Butyrivibrio</taxon>
    </lineage>
</organism>
<dbReference type="Proteomes" id="UP000001299">
    <property type="component" value="Chromosome 1"/>
</dbReference>
<evidence type="ECO:0000313" key="3">
    <source>
        <dbReference type="EMBL" id="ADL35148.1"/>
    </source>
</evidence>
<evidence type="ECO:0000313" key="4">
    <source>
        <dbReference type="Proteomes" id="UP000001299"/>
    </source>
</evidence>
<proteinExistence type="predicted"/>
<dbReference type="PANTHER" id="PTHR31332:SF0">
    <property type="entry name" value="7-HYDROXYMETHYL CHLOROPHYLL A REDUCTASE, CHLOROPLASTIC"/>
    <property type="match status" value="1"/>
</dbReference>
<keyword evidence="4" id="KW-1185">Reference proteome</keyword>
<dbReference type="Pfam" id="PF04432">
    <property type="entry name" value="FrhB_FdhB_C"/>
    <property type="match status" value="1"/>
</dbReference>
<name>E0RZN2_BUTPB</name>
<gene>
    <name evidence="3" type="ordered locus">bpr_I2415</name>
</gene>
<protein>
    <submittedName>
        <fullName evidence="3">Coenzyme F420-reducing hydrogenase beta subunit</fullName>
    </submittedName>
</protein>
<dbReference type="AlphaFoldDB" id="E0RZN2"/>
<dbReference type="GO" id="GO:0090415">
    <property type="term" value="F:7-hydroxymethyl chlorophyll a reductase activity"/>
    <property type="evidence" value="ECO:0007669"/>
    <property type="project" value="TreeGrafter"/>
</dbReference>
<dbReference type="KEGG" id="bpb:bpr_I2415"/>
<dbReference type="PANTHER" id="PTHR31332">
    <property type="entry name" value="7-HYDROXYMETHYL CHLOROPHYLL A REDUCTASE, CHLOROPLASTIC"/>
    <property type="match status" value="1"/>
</dbReference>
<dbReference type="eggNOG" id="COG1035">
    <property type="taxonomic scope" value="Bacteria"/>
</dbReference>
<evidence type="ECO:0000259" key="1">
    <source>
        <dbReference type="Pfam" id="PF04422"/>
    </source>
</evidence>
<dbReference type="GO" id="GO:0033354">
    <property type="term" value="P:chlorophyll cycle"/>
    <property type="evidence" value="ECO:0007669"/>
    <property type="project" value="TreeGrafter"/>
</dbReference>
<accession>E0RZN2</accession>
<feature type="domain" description="Coenzyme F420 hydrogenase/dehydrogenase beta subunit C-terminal" evidence="2">
    <location>
        <begin position="151"/>
        <end position="318"/>
    </location>
</feature>
<dbReference type="InterPro" id="IPR007525">
    <property type="entry name" value="FrhB_FdhB_C"/>
</dbReference>
<dbReference type="Pfam" id="PF04422">
    <property type="entry name" value="FrhB_FdhB_N"/>
    <property type="match status" value="1"/>
</dbReference>
<dbReference type="RefSeq" id="WP_013281801.1">
    <property type="nucleotide sequence ID" value="NC_014387.1"/>
</dbReference>
<evidence type="ECO:0000259" key="2">
    <source>
        <dbReference type="Pfam" id="PF04432"/>
    </source>
</evidence>
<dbReference type="HOGENOM" id="CLU_037958_3_1_9"/>
<dbReference type="InterPro" id="IPR045220">
    <property type="entry name" value="FRHB/FDHB/HCAR-like"/>
</dbReference>
<reference evidence="3 4" key="1">
    <citation type="journal article" date="2010" name="PLoS ONE">
        <title>The glycobiome of the rumen bacterium Butyrivibrio proteoclasticus B316(T) highlights adaptation to a polysaccharide-rich environment.</title>
        <authorList>
            <person name="Kelly W.J."/>
            <person name="Leahy S.C."/>
            <person name="Altermann E."/>
            <person name="Yeoman C.J."/>
            <person name="Dunne J.C."/>
            <person name="Kong Z."/>
            <person name="Pacheco D.M."/>
            <person name="Li D."/>
            <person name="Noel S.J."/>
            <person name="Moon C.D."/>
            <person name="Cookson A.L."/>
            <person name="Attwood G.T."/>
        </authorList>
    </citation>
    <scope>NUCLEOTIDE SEQUENCE [LARGE SCALE GENOMIC DNA]</scope>
    <source>
        <strain evidence="4">ATCC 51982 / DSM 14932 / B316</strain>
    </source>
</reference>
<sequence>MNNKRISEYCSACGLCQGKGYAELKFNDGLLKPNMNVDNTDFFESVCPITGSVYEIQPEWGEFEKVYVGYSNDPDIRHMASSGGVITSLASYLLDKKLIDGVIHTGKDTDKPWRTKTYCSTTPKEVVDRCGSRYTQSMPLADIFNLTEYGKKYIYIGKPCDVLALTNYFKLDKEFASRFICTISFFCAGAPSENAQMRLLKELDCKPEECIELRYRGDGWPGYATAVNRSGIKTQMTYNDSWGKILGRDIRKSCKFCMNGTGEPADISCGDAWYSKADGTPDFTEGDGRNIIFTRSDIGEKLFEEAVEAGYITASDYRSELVDFKKIQKFQYERKATMMQKCLALKVMFRTAPAYKISSLMRVSGAAEGVPLKRKLSIFLGTIKRIVKGKI</sequence>
<dbReference type="STRING" id="515622.bpr_I2415"/>